<dbReference type="GO" id="GO:0003700">
    <property type="term" value="F:DNA-binding transcription factor activity"/>
    <property type="evidence" value="ECO:0007669"/>
    <property type="project" value="InterPro"/>
</dbReference>
<proteinExistence type="predicted"/>
<protein>
    <submittedName>
        <fullName evidence="2">MarR family transcriptional regulator</fullName>
    </submittedName>
</protein>
<dbReference type="Proteomes" id="UP000251891">
    <property type="component" value="Unassembled WGS sequence"/>
</dbReference>
<dbReference type="PROSITE" id="PS50995">
    <property type="entry name" value="HTH_MARR_2"/>
    <property type="match status" value="1"/>
</dbReference>
<evidence type="ECO:0000259" key="1">
    <source>
        <dbReference type="PROSITE" id="PS50995"/>
    </source>
</evidence>
<dbReference type="Gene3D" id="1.10.10.10">
    <property type="entry name" value="Winged helix-like DNA-binding domain superfamily/Winged helix DNA-binding domain"/>
    <property type="match status" value="1"/>
</dbReference>
<dbReference type="RefSeq" id="WP_111869731.1">
    <property type="nucleotide sequence ID" value="NZ_QLYX01000010.1"/>
</dbReference>
<dbReference type="InterPro" id="IPR000835">
    <property type="entry name" value="HTH_MarR-typ"/>
</dbReference>
<dbReference type="PRINTS" id="PR00598">
    <property type="entry name" value="HTHMARR"/>
</dbReference>
<dbReference type="PANTHER" id="PTHR33164:SF99">
    <property type="entry name" value="MARR FAMILY REGULATORY PROTEIN"/>
    <property type="match status" value="1"/>
</dbReference>
<keyword evidence="3" id="KW-1185">Reference proteome</keyword>
<reference evidence="2 3" key="1">
    <citation type="submission" date="2018-06" db="EMBL/GenBank/DDBJ databases">
        <title>Actinomadura craniellae sp. nov. isolated from marine sponge Craniella sp.</title>
        <authorList>
            <person name="Li L."/>
            <person name="Xu Q.H."/>
            <person name="Lin H.W."/>
            <person name="Lu Y.H."/>
        </authorList>
    </citation>
    <scope>NUCLEOTIDE SEQUENCE [LARGE SCALE GENOMIC DNA]</scope>
    <source>
        <strain evidence="2 3">LHW63021</strain>
    </source>
</reference>
<evidence type="ECO:0000313" key="2">
    <source>
        <dbReference type="EMBL" id="RAY13036.1"/>
    </source>
</evidence>
<dbReference type="GO" id="GO:0006950">
    <property type="term" value="P:response to stress"/>
    <property type="evidence" value="ECO:0007669"/>
    <property type="project" value="TreeGrafter"/>
</dbReference>
<dbReference type="OrthoDB" id="4807076at2"/>
<name>A0A365H1Y1_9ACTN</name>
<feature type="domain" description="HTH marR-type" evidence="1">
    <location>
        <begin position="14"/>
        <end position="143"/>
    </location>
</feature>
<organism evidence="2 3">
    <name type="scientific">Actinomadura craniellae</name>
    <dbReference type="NCBI Taxonomy" id="2231787"/>
    <lineage>
        <taxon>Bacteria</taxon>
        <taxon>Bacillati</taxon>
        <taxon>Actinomycetota</taxon>
        <taxon>Actinomycetes</taxon>
        <taxon>Streptosporangiales</taxon>
        <taxon>Thermomonosporaceae</taxon>
        <taxon>Actinomadura</taxon>
    </lineage>
</organism>
<sequence>MSTSAAGPRPNQAPAEIHDMVLQLAGRLRAAFETAAAELNLPPVQAGVLLRMEGPSPMREIASMLACDPSYVTGIVDGLEERGLATRRPAPADRRVKQLVFTEEGERYRRLLRERAGALTAAILDLPAADRETLHALLTRLLANPAPPGAPPGSC</sequence>
<dbReference type="InterPro" id="IPR036388">
    <property type="entry name" value="WH-like_DNA-bd_sf"/>
</dbReference>
<dbReference type="Pfam" id="PF01047">
    <property type="entry name" value="MarR"/>
    <property type="match status" value="1"/>
</dbReference>
<gene>
    <name evidence="2" type="ORF">DPM19_21260</name>
</gene>
<comment type="caution">
    <text evidence="2">The sequence shown here is derived from an EMBL/GenBank/DDBJ whole genome shotgun (WGS) entry which is preliminary data.</text>
</comment>
<dbReference type="PANTHER" id="PTHR33164">
    <property type="entry name" value="TRANSCRIPTIONAL REGULATOR, MARR FAMILY"/>
    <property type="match status" value="1"/>
</dbReference>
<dbReference type="EMBL" id="QLYX01000010">
    <property type="protein sequence ID" value="RAY13036.1"/>
    <property type="molecule type" value="Genomic_DNA"/>
</dbReference>
<accession>A0A365H1Y1</accession>
<dbReference type="InterPro" id="IPR036390">
    <property type="entry name" value="WH_DNA-bd_sf"/>
</dbReference>
<dbReference type="AlphaFoldDB" id="A0A365H1Y1"/>
<dbReference type="InterPro" id="IPR039422">
    <property type="entry name" value="MarR/SlyA-like"/>
</dbReference>
<dbReference type="SUPFAM" id="SSF46785">
    <property type="entry name" value="Winged helix' DNA-binding domain"/>
    <property type="match status" value="1"/>
</dbReference>
<evidence type="ECO:0000313" key="3">
    <source>
        <dbReference type="Proteomes" id="UP000251891"/>
    </source>
</evidence>
<dbReference type="SMART" id="SM00347">
    <property type="entry name" value="HTH_MARR"/>
    <property type="match status" value="1"/>
</dbReference>